<protein>
    <submittedName>
        <fullName evidence="1 2">DNA polymerase alpha catalytic subunit, putative</fullName>
    </submittedName>
</protein>
<dbReference type="HOGENOM" id="CLU_2778684_0_0_1"/>
<evidence type="ECO:0000313" key="2">
    <source>
        <dbReference type="EnsemblMetazoa" id="ISCW008698-PA"/>
    </source>
</evidence>
<dbReference type="EMBL" id="ABJB010543115">
    <property type="status" value="NOT_ANNOTATED_CDS"/>
    <property type="molecule type" value="Genomic_DNA"/>
</dbReference>
<dbReference type="PANTHER" id="PTHR45861:SF1">
    <property type="entry name" value="DNA POLYMERASE ALPHA CATALYTIC SUBUNIT"/>
    <property type="match status" value="1"/>
</dbReference>
<dbReference type="GO" id="GO:0003676">
    <property type="term" value="F:nucleic acid binding"/>
    <property type="evidence" value="ECO:0007669"/>
    <property type="project" value="InterPro"/>
</dbReference>
<accession>B7PXA6</accession>
<dbReference type="VEuPathDB" id="VectorBase:ISCW008698"/>
<dbReference type="InParanoid" id="B7PXA6"/>
<name>B7PXA6_IXOSC</name>
<dbReference type="InterPro" id="IPR036397">
    <property type="entry name" value="RNaseH_sf"/>
</dbReference>
<dbReference type="EMBL" id="DS812640">
    <property type="protein sequence ID" value="EEC11228.1"/>
    <property type="molecule type" value="Genomic_DNA"/>
</dbReference>
<reference evidence="1 3" key="1">
    <citation type="submission" date="2008-03" db="EMBL/GenBank/DDBJ databases">
        <title>Annotation of Ixodes scapularis.</title>
        <authorList>
            <consortium name="Ixodes scapularis Genome Project Consortium"/>
            <person name="Caler E."/>
            <person name="Hannick L.I."/>
            <person name="Bidwell S."/>
            <person name="Joardar V."/>
            <person name="Thiagarajan M."/>
            <person name="Amedeo P."/>
            <person name="Galinsky K.J."/>
            <person name="Schobel S."/>
            <person name="Inman J."/>
            <person name="Hostetler J."/>
            <person name="Miller J."/>
            <person name="Hammond M."/>
            <person name="Megy K."/>
            <person name="Lawson D."/>
            <person name="Kodira C."/>
            <person name="Sutton G."/>
            <person name="Meyer J."/>
            <person name="Hill C.A."/>
            <person name="Birren B."/>
            <person name="Nene V."/>
            <person name="Collins F."/>
            <person name="Alarcon-Chaidez F."/>
            <person name="Wikel S."/>
            <person name="Strausberg R."/>
        </authorList>
    </citation>
    <scope>NUCLEOTIDE SEQUENCE [LARGE SCALE GENOMIC DNA]</scope>
    <source>
        <strain evidence="3">Wikel</strain>
        <strain evidence="1">Wikel colony</strain>
    </source>
</reference>
<dbReference type="STRING" id="6945.B7PXA6"/>
<dbReference type="InterPro" id="IPR012337">
    <property type="entry name" value="RNaseH-like_sf"/>
</dbReference>
<proteinExistence type="predicted"/>
<dbReference type="Gene3D" id="3.30.420.10">
    <property type="entry name" value="Ribonuclease H-like superfamily/Ribonuclease H"/>
    <property type="match status" value="1"/>
</dbReference>
<dbReference type="PANTHER" id="PTHR45861">
    <property type="entry name" value="DNA POLYMERASE ALPHA CATALYTIC SUBUNIT"/>
    <property type="match status" value="1"/>
</dbReference>
<keyword evidence="3" id="KW-1185">Reference proteome</keyword>
<dbReference type="AlphaFoldDB" id="B7PXA6"/>
<dbReference type="EnsemblMetazoa" id="ISCW008698-RA">
    <property type="protein sequence ID" value="ISCW008698-PA"/>
    <property type="gene ID" value="ISCW008698"/>
</dbReference>
<organism>
    <name type="scientific">Ixodes scapularis</name>
    <name type="common">Black-legged tick</name>
    <name type="synonym">Deer tick</name>
    <dbReference type="NCBI Taxonomy" id="6945"/>
    <lineage>
        <taxon>Eukaryota</taxon>
        <taxon>Metazoa</taxon>
        <taxon>Ecdysozoa</taxon>
        <taxon>Arthropoda</taxon>
        <taxon>Chelicerata</taxon>
        <taxon>Arachnida</taxon>
        <taxon>Acari</taxon>
        <taxon>Parasitiformes</taxon>
        <taxon>Ixodida</taxon>
        <taxon>Ixodoidea</taxon>
        <taxon>Ixodidae</taxon>
        <taxon>Ixodinae</taxon>
        <taxon>Ixodes</taxon>
    </lineage>
</organism>
<dbReference type="VEuPathDB" id="VectorBase:ISCI008698"/>
<evidence type="ECO:0000313" key="3">
    <source>
        <dbReference type="Proteomes" id="UP000001555"/>
    </source>
</evidence>
<dbReference type="Proteomes" id="UP000001555">
    <property type="component" value="Unassembled WGS sequence"/>
</dbReference>
<evidence type="ECO:0000313" key="1">
    <source>
        <dbReference type="EMBL" id="EEC11228.1"/>
    </source>
</evidence>
<gene>
    <name evidence="1" type="ORF">IscW_ISCW008698</name>
</gene>
<sequence>MTPGRLVCDLKISSKELVQCKSYDLTELARTLLHKQRLELGPERLQNMYRSVSTLGAFPRGLVFRVPGH</sequence>
<dbReference type="SUPFAM" id="SSF53098">
    <property type="entry name" value="Ribonuclease H-like"/>
    <property type="match status" value="1"/>
</dbReference>
<dbReference type="PaxDb" id="6945-B7PXA6"/>
<reference evidence="2" key="2">
    <citation type="submission" date="2020-05" db="UniProtKB">
        <authorList>
            <consortium name="EnsemblMetazoa"/>
        </authorList>
    </citation>
    <scope>IDENTIFICATION</scope>
    <source>
        <strain evidence="2">wikel</strain>
    </source>
</reference>